<dbReference type="GO" id="GO:0071949">
    <property type="term" value="F:FAD binding"/>
    <property type="evidence" value="ECO:0007669"/>
    <property type="project" value="InterPro"/>
</dbReference>
<dbReference type="InterPro" id="IPR051312">
    <property type="entry name" value="Diverse_Substr_Oxidored"/>
</dbReference>
<keyword evidence="3" id="KW-0560">Oxidoreductase</keyword>
<evidence type="ECO:0000313" key="6">
    <source>
        <dbReference type="Proteomes" id="UP001366166"/>
    </source>
</evidence>
<dbReference type="InterPro" id="IPR016169">
    <property type="entry name" value="FAD-bd_PCMH_sub2"/>
</dbReference>
<sequence length="295" mass="30130">MLLPAFEYYRPQSLAEAITLLGEMGEAARPLAGGTDLLVNLKLKKLAPKALLDLSGLAELQGLAQENGKVSLGALNTASRLAVGSPQVPRVLSMGAGALGSPQVRNRATLGGNLVTARPAADICLPLLALGAQAVLAGPGGTREVPLDGYFKGPGYTVKEPGEILTKVLLEAPRPGVGGGYQKLGLRQAMEIALVNVAAVVMLEDDGSTIKEARVALGAVAPTPLLSPGAAQALAGQSADEAAIEAAAEAAAADAKPIDDHRGSAAYRRDMVRTLTKRALKQALAQAQGNEEAQA</sequence>
<dbReference type="EMBL" id="AP028679">
    <property type="protein sequence ID" value="BEQ15545.1"/>
    <property type="molecule type" value="Genomic_DNA"/>
</dbReference>
<evidence type="ECO:0000256" key="3">
    <source>
        <dbReference type="ARBA" id="ARBA00023002"/>
    </source>
</evidence>
<dbReference type="InterPro" id="IPR036318">
    <property type="entry name" value="FAD-bd_PCMH-like_sf"/>
</dbReference>
<dbReference type="Pfam" id="PF00941">
    <property type="entry name" value="FAD_binding_5"/>
    <property type="match status" value="1"/>
</dbReference>
<keyword evidence="1" id="KW-0285">Flavoprotein</keyword>
<dbReference type="RefSeq" id="WP_338600077.1">
    <property type="nucleotide sequence ID" value="NZ_AP028679.1"/>
</dbReference>
<keyword evidence="6" id="KW-1185">Reference proteome</keyword>
<dbReference type="Gene3D" id="3.30.43.10">
    <property type="entry name" value="Uridine Diphospho-n-acetylenolpyruvylglucosamine Reductase, domain 2"/>
    <property type="match status" value="1"/>
</dbReference>
<dbReference type="InterPro" id="IPR002346">
    <property type="entry name" value="Mopterin_DH_FAD-bd"/>
</dbReference>
<reference evidence="6" key="1">
    <citation type="journal article" date="2023" name="Arch. Microbiol.">
        <title>Desulfoferula mesophilus gen. nov. sp. nov., a mesophilic sulfate-reducing bacterium isolated from a brackish lake sediment.</title>
        <authorList>
            <person name="Watanabe T."/>
            <person name="Yabe T."/>
            <person name="Tsuji J.M."/>
            <person name="Fukui M."/>
        </authorList>
    </citation>
    <scope>NUCLEOTIDE SEQUENCE [LARGE SCALE GENOMIC DNA]</scope>
    <source>
        <strain evidence="6">12FAK</strain>
    </source>
</reference>
<dbReference type="AlphaFoldDB" id="A0AAU9EHS5"/>
<feature type="domain" description="FAD-binding PCMH-type" evidence="4">
    <location>
        <begin position="1"/>
        <end position="175"/>
    </location>
</feature>
<accession>A0AAU9EHS5</accession>
<protein>
    <submittedName>
        <fullName evidence="5">Dehydrogenase</fullName>
    </submittedName>
</protein>
<dbReference type="SUPFAM" id="SSF56176">
    <property type="entry name" value="FAD-binding/transporter-associated domain-like"/>
    <property type="match status" value="1"/>
</dbReference>
<dbReference type="InterPro" id="IPR005107">
    <property type="entry name" value="CO_DH_flav_C"/>
</dbReference>
<dbReference type="PROSITE" id="PS51387">
    <property type="entry name" value="FAD_PCMH"/>
    <property type="match status" value="1"/>
</dbReference>
<keyword evidence="2" id="KW-0274">FAD</keyword>
<evidence type="ECO:0000256" key="1">
    <source>
        <dbReference type="ARBA" id="ARBA00022630"/>
    </source>
</evidence>
<dbReference type="Proteomes" id="UP001366166">
    <property type="component" value="Chromosome"/>
</dbReference>
<organism evidence="5 6">
    <name type="scientific">Desulfoferula mesophila</name>
    <dbReference type="NCBI Taxonomy" id="3058419"/>
    <lineage>
        <taxon>Bacteria</taxon>
        <taxon>Pseudomonadati</taxon>
        <taxon>Thermodesulfobacteriota</taxon>
        <taxon>Desulfarculia</taxon>
        <taxon>Desulfarculales</taxon>
        <taxon>Desulfarculaceae</taxon>
        <taxon>Desulfoferula</taxon>
    </lineage>
</organism>
<dbReference type="PANTHER" id="PTHR42659:SF2">
    <property type="entry name" value="XANTHINE DEHYDROGENASE SUBUNIT C-RELATED"/>
    <property type="match status" value="1"/>
</dbReference>
<dbReference type="SMART" id="SM01092">
    <property type="entry name" value="CO_deh_flav_C"/>
    <property type="match status" value="1"/>
</dbReference>
<gene>
    <name evidence="5" type="ORF">FAK_26110</name>
</gene>
<dbReference type="InterPro" id="IPR016167">
    <property type="entry name" value="FAD-bd_PCMH_sub1"/>
</dbReference>
<dbReference type="Gene3D" id="3.30.465.10">
    <property type="match status" value="1"/>
</dbReference>
<dbReference type="GO" id="GO:0016491">
    <property type="term" value="F:oxidoreductase activity"/>
    <property type="evidence" value="ECO:0007669"/>
    <property type="project" value="UniProtKB-KW"/>
</dbReference>
<dbReference type="PANTHER" id="PTHR42659">
    <property type="entry name" value="XANTHINE DEHYDROGENASE SUBUNIT C-RELATED"/>
    <property type="match status" value="1"/>
</dbReference>
<evidence type="ECO:0000259" key="4">
    <source>
        <dbReference type="PROSITE" id="PS51387"/>
    </source>
</evidence>
<dbReference type="Pfam" id="PF03450">
    <property type="entry name" value="CO_deh_flav_C"/>
    <property type="match status" value="1"/>
</dbReference>
<dbReference type="InterPro" id="IPR036683">
    <property type="entry name" value="CO_DH_flav_C_dom_sf"/>
</dbReference>
<proteinExistence type="predicted"/>
<evidence type="ECO:0000313" key="5">
    <source>
        <dbReference type="EMBL" id="BEQ15545.1"/>
    </source>
</evidence>
<dbReference type="KEGG" id="dmp:FAK_26110"/>
<evidence type="ECO:0000256" key="2">
    <source>
        <dbReference type="ARBA" id="ARBA00022827"/>
    </source>
</evidence>
<name>A0AAU9EHS5_9BACT</name>
<dbReference type="InterPro" id="IPR016166">
    <property type="entry name" value="FAD-bd_PCMH"/>
</dbReference>
<dbReference type="SUPFAM" id="SSF55447">
    <property type="entry name" value="CO dehydrogenase flavoprotein C-terminal domain-like"/>
    <property type="match status" value="1"/>
</dbReference>
<dbReference type="Gene3D" id="3.30.390.50">
    <property type="entry name" value="CO dehydrogenase flavoprotein, C-terminal domain"/>
    <property type="match status" value="1"/>
</dbReference>